<protein>
    <submittedName>
        <fullName evidence="4">Transcriptional regulator</fullName>
    </submittedName>
</protein>
<dbReference type="Gene3D" id="1.10.357.10">
    <property type="entry name" value="Tetracycline Repressor, domain 2"/>
    <property type="match status" value="1"/>
</dbReference>
<dbReference type="PANTHER" id="PTHR43479:SF7">
    <property type="entry name" value="TETR-FAMILY TRANSCRIPTIONAL REGULATOR"/>
    <property type="match status" value="1"/>
</dbReference>
<accession>I7AI46</accession>
<evidence type="ECO:0000259" key="3">
    <source>
        <dbReference type="PROSITE" id="PS50977"/>
    </source>
</evidence>
<dbReference type="InterPro" id="IPR001647">
    <property type="entry name" value="HTH_TetR"/>
</dbReference>
<evidence type="ECO:0000256" key="1">
    <source>
        <dbReference type="ARBA" id="ARBA00023125"/>
    </source>
</evidence>
<dbReference type="Pfam" id="PF14278">
    <property type="entry name" value="TetR_C_8"/>
    <property type="match status" value="1"/>
</dbReference>
<name>I7AI46_9BACT</name>
<feature type="DNA-binding region" description="H-T-H motif" evidence="2">
    <location>
        <begin position="32"/>
        <end position="51"/>
    </location>
</feature>
<dbReference type="AlphaFoldDB" id="I7AI46"/>
<dbReference type="InterPro" id="IPR050624">
    <property type="entry name" value="HTH-type_Tx_Regulator"/>
</dbReference>
<evidence type="ECO:0000313" key="4">
    <source>
        <dbReference type="EMBL" id="AFN84578.1"/>
    </source>
</evidence>
<evidence type="ECO:0000256" key="2">
    <source>
        <dbReference type="PROSITE-ProRule" id="PRU00335"/>
    </source>
</evidence>
<dbReference type="PROSITE" id="PS50977">
    <property type="entry name" value="HTH_TETR_2"/>
    <property type="match status" value="1"/>
</dbReference>
<reference evidence="4" key="1">
    <citation type="submission" date="2011-12" db="EMBL/GenBank/DDBJ databases">
        <authorList>
            <person name="Lu H.-P."/>
            <person name="Wang Y.-B."/>
            <person name="Huang S.-W."/>
            <person name="Lin C.-Y."/>
            <person name="Wu M."/>
            <person name="Hsieh C.-H."/>
            <person name="Yu H.-T."/>
        </authorList>
    </citation>
    <scope>NUCLEOTIDE SEQUENCE</scope>
</reference>
<reference evidence="4" key="2">
    <citation type="journal article" date="2012" name="BMC Genomics">
        <title>Metagenomic analysis reveals a functional signature for biomass degradation by cecal microbiota in the leaf-eating flying squirrel (Petaurista alborufus lena).</title>
        <authorList>
            <person name="Lu H.P."/>
            <person name="Wang Y.B."/>
            <person name="Huang S.W."/>
            <person name="Lin C.Y."/>
            <person name="Wu M."/>
            <person name="Hsieh C.H."/>
            <person name="Yu H.T."/>
        </authorList>
    </citation>
    <scope>NUCLEOTIDE SEQUENCE</scope>
</reference>
<dbReference type="InterPro" id="IPR009057">
    <property type="entry name" value="Homeodomain-like_sf"/>
</dbReference>
<dbReference type="SUPFAM" id="SSF46689">
    <property type="entry name" value="Homeodomain-like"/>
    <property type="match status" value="1"/>
</dbReference>
<dbReference type="EMBL" id="JQ335997">
    <property type="protein sequence ID" value="AFN84578.1"/>
    <property type="molecule type" value="Genomic_DNA"/>
</dbReference>
<organism evidence="4">
    <name type="scientific">uncultured bacterium scaffold00056</name>
    <dbReference type="NCBI Taxonomy" id="1132475"/>
    <lineage>
        <taxon>Bacteria</taxon>
        <taxon>environmental samples</taxon>
    </lineage>
</organism>
<proteinExistence type="predicted"/>
<dbReference type="InterPro" id="IPR039532">
    <property type="entry name" value="TetR_C_Firmicutes"/>
</dbReference>
<dbReference type="PANTHER" id="PTHR43479">
    <property type="entry name" value="ACREF/ENVCD OPERON REPRESSOR-RELATED"/>
    <property type="match status" value="1"/>
</dbReference>
<keyword evidence="1 2" id="KW-0238">DNA-binding</keyword>
<sequence>MKHLDNRVRYTKMILQNALLQILRTKRIDKVTIKEICELAEVNRGTFYLHYSTPNDLLMEIEQQFIDENISHFSSYMALDYETIHLAEVFSCILQNQELCRVIMGKNGNPRFVERIQQLVRPSTIDSWQAQFPDYDRSDLDYVFDYAFTGSMRLILNWIDDNRGMSAEELARRLDRLGHYCHLAIREFKK</sequence>
<feature type="domain" description="HTH tetR-type" evidence="3">
    <location>
        <begin position="9"/>
        <end position="69"/>
    </location>
</feature>
<dbReference type="GO" id="GO:0003677">
    <property type="term" value="F:DNA binding"/>
    <property type="evidence" value="ECO:0007669"/>
    <property type="project" value="UniProtKB-UniRule"/>
</dbReference>